<dbReference type="PANTHER" id="PTHR35263:SF1">
    <property type="entry name" value="TESTIS-EXPRESSED PROTEIN 49"/>
    <property type="match status" value="1"/>
</dbReference>
<protein>
    <submittedName>
        <fullName evidence="1">Uncharacterized protein</fullName>
    </submittedName>
</protein>
<dbReference type="GeneID" id="119729595"/>
<sequence>MSHFNLTYLGYQDPIREKVLQPNPEYQYRLVQDVPRVPKGSYVTFRPPTSKLPPIDMHKYNKVTQPGKYEEHSGSYVKFTERLHKHTRTNSAPNEIYRAQLTTSVKPGWWSENDSIHQREPWTHTPRRVMVNSEMTRFVNEMSLTNREFSLF</sequence>
<keyword evidence="2" id="KW-1185">Reference proteome</keyword>
<dbReference type="Pfam" id="PF22593">
    <property type="entry name" value="SPMIP11"/>
    <property type="match status" value="1"/>
</dbReference>
<dbReference type="PANTHER" id="PTHR35263">
    <property type="entry name" value="TESTIS-EXPRESSED PROTEIN 49"/>
    <property type="match status" value="1"/>
</dbReference>
<reference evidence="1" key="1">
    <citation type="submission" date="2022-11" db="UniProtKB">
        <authorList>
            <consortium name="EnsemblMetazoa"/>
        </authorList>
    </citation>
    <scope>IDENTIFICATION</scope>
</reference>
<dbReference type="RefSeq" id="XP_038058145.1">
    <property type="nucleotide sequence ID" value="XM_038202217.1"/>
</dbReference>
<proteinExistence type="predicted"/>
<organism evidence="1 2">
    <name type="scientific">Patiria miniata</name>
    <name type="common">Bat star</name>
    <name type="synonym">Asterina miniata</name>
    <dbReference type="NCBI Taxonomy" id="46514"/>
    <lineage>
        <taxon>Eukaryota</taxon>
        <taxon>Metazoa</taxon>
        <taxon>Echinodermata</taxon>
        <taxon>Eleutherozoa</taxon>
        <taxon>Asterozoa</taxon>
        <taxon>Asteroidea</taxon>
        <taxon>Valvatacea</taxon>
        <taxon>Valvatida</taxon>
        <taxon>Asterinidae</taxon>
        <taxon>Patiria</taxon>
    </lineage>
</organism>
<dbReference type="OMA" id="DHCILND"/>
<dbReference type="InterPro" id="IPR038775">
    <property type="entry name" value="SPMIP11"/>
</dbReference>
<dbReference type="OrthoDB" id="7085216at2759"/>
<dbReference type="AlphaFoldDB" id="A0A914A398"/>
<dbReference type="Proteomes" id="UP000887568">
    <property type="component" value="Unplaced"/>
</dbReference>
<evidence type="ECO:0000313" key="2">
    <source>
        <dbReference type="Proteomes" id="UP000887568"/>
    </source>
</evidence>
<dbReference type="EnsemblMetazoa" id="XM_038202217.1">
    <property type="protein sequence ID" value="XP_038058145.1"/>
    <property type="gene ID" value="LOC119729595"/>
</dbReference>
<evidence type="ECO:0000313" key="1">
    <source>
        <dbReference type="EnsemblMetazoa" id="XP_038058145.1"/>
    </source>
</evidence>
<accession>A0A914A398</accession>
<name>A0A914A398_PATMI</name>